<dbReference type="Gene3D" id="3.10.180.10">
    <property type="entry name" value="2,3-Dihydroxybiphenyl 1,2-Dioxygenase, domain 1"/>
    <property type="match status" value="1"/>
</dbReference>
<feature type="domain" description="VOC" evidence="1">
    <location>
        <begin position="2"/>
        <end position="127"/>
    </location>
</feature>
<gene>
    <name evidence="2" type="ORF">FHS65_002336</name>
</gene>
<accession>A0A7W9A5H8</accession>
<dbReference type="Proteomes" id="UP000548978">
    <property type="component" value="Unassembled WGS sequence"/>
</dbReference>
<dbReference type="RefSeq" id="WP_123285982.1">
    <property type="nucleotide sequence ID" value="NZ_JACIJB010000012.1"/>
</dbReference>
<evidence type="ECO:0000313" key="3">
    <source>
        <dbReference type="Proteomes" id="UP000548978"/>
    </source>
</evidence>
<dbReference type="EMBL" id="JACIJB010000012">
    <property type="protein sequence ID" value="MBB5661573.1"/>
    <property type="molecule type" value="Genomic_DNA"/>
</dbReference>
<keyword evidence="3" id="KW-1185">Reference proteome</keyword>
<comment type="caution">
    <text evidence="2">The sequence shown here is derived from an EMBL/GenBank/DDBJ whole genome shotgun (WGS) entry which is preliminary data.</text>
</comment>
<reference evidence="2 3" key="1">
    <citation type="submission" date="2020-08" db="EMBL/GenBank/DDBJ databases">
        <title>Genomic Encyclopedia of Type Strains, Phase IV (KMG-IV): sequencing the most valuable type-strain genomes for metagenomic binning, comparative biology and taxonomic classification.</title>
        <authorList>
            <person name="Goeker M."/>
        </authorList>
    </citation>
    <scope>NUCLEOTIDE SEQUENCE [LARGE SCALE GENOMIC DNA]</scope>
    <source>
        <strain evidence="2 3">DSM 24448</strain>
    </source>
</reference>
<dbReference type="OrthoDB" id="9789841at2"/>
<dbReference type="PROSITE" id="PS51819">
    <property type="entry name" value="VOC"/>
    <property type="match status" value="1"/>
</dbReference>
<organism evidence="2 3">
    <name type="scientific">Brevundimonas halotolerans</name>
    <dbReference type="NCBI Taxonomy" id="69670"/>
    <lineage>
        <taxon>Bacteria</taxon>
        <taxon>Pseudomonadati</taxon>
        <taxon>Pseudomonadota</taxon>
        <taxon>Alphaproteobacteria</taxon>
        <taxon>Caulobacterales</taxon>
        <taxon>Caulobacteraceae</taxon>
        <taxon>Brevundimonas</taxon>
    </lineage>
</organism>
<sequence length="146" mass="16648">MRYLHTMVRVSDLDASLRFWCDHLGLSEVRRMDHEAGRFTLIFLAAPKDLDRSAANRSPELELTYNWDPETYTGGRNFGHLAYKVDDIHATCQRLMDAGITINRPPRDGRMAFVRSPDGISIELLQEGEALTPAEPWISMPNEGSW</sequence>
<dbReference type="PANTHER" id="PTHR10374">
    <property type="entry name" value="LACTOYLGLUTATHIONE LYASE GLYOXALASE I"/>
    <property type="match status" value="1"/>
</dbReference>
<dbReference type="SUPFAM" id="SSF54593">
    <property type="entry name" value="Glyoxalase/Bleomycin resistance protein/Dihydroxybiphenyl dioxygenase"/>
    <property type="match status" value="1"/>
</dbReference>
<proteinExistence type="predicted"/>
<keyword evidence="2" id="KW-0456">Lyase</keyword>
<dbReference type="PANTHER" id="PTHR10374:SF30">
    <property type="entry name" value="LACTOYLGLUTATHIONE LYASE"/>
    <property type="match status" value="1"/>
</dbReference>
<name>A0A7W9A5H8_9CAUL</name>
<evidence type="ECO:0000259" key="1">
    <source>
        <dbReference type="PROSITE" id="PS51819"/>
    </source>
</evidence>
<dbReference type="Pfam" id="PF00903">
    <property type="entry name" value="Glyoxalase"/>
    <property type="match status" value="1"/>
</dbReference>
<dbReference type="InterPro" id="IPR037523">
    <property type="entry name" value="VOC_core"/>
</dbReference>
<dbReference type="EC" id="4.4.1.5" evidence="2"/>
<protein>
    <submittedName>
        <fullName evidence="2">Lactoylglutathione lyase</fullName>
        <ecNumber evidence="2">4.4.1.5</ecNumber>
    </submittedName>
</protein>
<dbReference type="InterPro" id="IPR004360">
    <property type="entry name" value="Glyas_Fos-R_dOase_dom"/>
</dbReference>
<dbReference type="GO" id="GO:0004462">
    <property type="term" value="F:lactoylglutathione lyase activity"/>
    <property type="evidence" value="ECO:0007669"/>
    <property type="project" value="UniProtKB-EC"/>
</dbReference>
<evidence type="ECO:0000313" key="2">
    <source>
        <dbReference type="EMBL" id="MBB5661573.1"/>
    </source>
</evidence>
<dbReference type="InterPro" id="IPR029068">
    <property type="entry name" value="Glyas_Bleomycin-R_OHBP_Dase"/>
</dbReference>
<dbReference type="AlphaFoldDB" id="A0A7W9A5H8"/>